<evidence type="ECO:0000256" key="1">
    <source>
        <dbReference type="ARBA" id="ARBA00022679"/>
    </source>
</evidence>
<gene>
    <name evidence="3" type="ORF">JZO85_17370</name>
</gene>
<dbReference type="Pfam" id="PF00534">
    <property type="entry name" value="Glycos_transf_1"/>
    <property type="match status" value="1"/>
</dbReference>
<protein>
    <submittedName>
        <fullName evidence="3">Glycosyltransferase</fullName>
    </submittedName>
</protein>
<organism evidence="3 4">
    <name type="scientific">Candidatus Enterococcus murrayae</name>
    <dbReference type="NCBI Taxonomy" id="2815321"/>
    <lineage>
        <taxon>Bacteria</taxon>
        <taxon>Bacillati</taxon>
        <taxon>Bacillota</taxon>
        <taxon>Bacilli</taxon>
        <taxon>Lactobacillales</taxon>
        <taxon>Enterococcaceae</taxon>
        <taxon>Enterococcus</taxon>
    </lineage>
</organism>
<reference evidence="3 4" key="1">
    <citation type="submission" date="2021-03" db="EMBL/GenBank/DDBJ databases">
        <title>Enterococcal diversity collection.</title>
        <authorList>
            <person name="Gilmore M.S."/>
            <person name="Schwartzman J."/>
            <person name="Van Tyne D."/>
            <person name="Martin M."/>
            <person name="Earl A.M."/>
            <person name="Manson A.L."/>
            <person name="Straub T."/>
            <person name="Salamzade R."/>
            <person name="Saavedra J."/>
            <person name="Lebreton F."/>
            <person name="Prichula J."/>
            <person name="Schaufler K."/>
            <person name="Gaca A."/>
            <person name="Sgardioli B."/>
            <person name="Wagenaar J."/>
            <person name="Strong T."/>
        </authorList>
    </citation>
    <scope>NUCLEOTIDE SEQUENCE [LARGE SCALE GENOMIC DNA]</scope>
    <source>
        <strain evidence="3 4">MJM16</strain>
    </source>
</reference>
<dbReference type="PANTHER" id="PTHR46401:SF2">
    <property type="entry name" value="GLYCOSYLTRANSFERASE WBBK-RELATED"/>
    <property type="match status" value="1"/>
</dbReference>
<comment type="caution">
    <text evidence="3">The sequence shown here is derived from an EMBL/GenBank/DDBJ whole genome shotgun (WGS) entry which is preliminary data.</text>
</comment>
<dbReference type="PANTHER" id="PTHR46401">
    <property type="entry name" value="GLYCOSYLTRANSFERASE WBBK-RELATED"/>
    <property type="match status" value="1"/>
</dbReference>
<accession>A0ABS3HKP9</accession>
<dbReference type="SUPFAM" id="SSF53756">
    <property type="entry name" value="UDP-Glycosyltransferase/glycogen phosphorylase"/>
    <property type="match status" value="1"/>
</dbReference>
<sequence>MNICIVGPSFGYGGANIVAANVGKKLSENNKVYFVGFKSDANYTNIPEDQMYYIGNEKNRFFKLFVKAKKASELLLKKEITLSKYYKDEIDNLCRIVNQNSIDLVILNSFVSSTIFCVELKKRLNIPVISWMHESVEHSFNDLAKNYPTAFEQALVRSDEIVCLTRNDSKKFLTLNKKTKVIYNPVNIDKKKISQLEDKVISFTTRLDIQIKGLDYLVDIAQKLPDDWHVRVAGQGREDQIKDFKSLLETKDKKNKIEFVGSLSGKELEEHYRKSSIFLSTSRVEALPLVLIEALFFGLPIVSFEHSGAVEILDSGKFGCLVKKYDLEEMTEKLNKLIQNRDLREEFQKKSLERSESFDTSHILNQWQSLIANIIQNGGEEVD</sequence>
<dbReference type="Proteomes" id="UP000664495">
    <property type="component" value="Unassembled WGS sequence"/>
</dbReference>
<keyword evidence="4" id="KW-1185">Reference proteome</keyword>
<evidence type="ECO:0000313" key="3">
    <source>
        <dbReference type="EMBL" id="MBO0454030.1"/>
    </source>
</evidence>
<evidence type="ECO:0000313" key="4">
    <source>
        <dbReference type="Proteomes" id="UP000664495"/>
    </source>
</evidence>
<proteinExistence type="predicted"/>
<evidence type="ECO:0000259" key="2">
    <source>
        <dbReference type="Pfam" id="PF00534"/>
    </source>
</evidence>
<name>A0ABS3HKP9_9ENTE</name>
<dbReference type="Gene3D" id="3.40.50.2000">
    <property type="entry name" value="Glycogen Phosphorylase B"/>
    <property type="match status" value="2"/>
</dbReference>
<keyword evidence="1" id="KW-0808">Transferase</keyword>
<dbReference type="RefSeq" id="WP_207109779.1">
    <property type="nucleotide sequence ID" value="NZ_JAFLVR010000047.1"/>
</dbReference>
<feature type="domain" description="Glycosyl transferase family 1" evidence="2">
    <location>
        <begin position="189"/>
        <end position="351"/>
    </location>
</feature>
<dbReference type="InterPro" id="IPR001296">
    <property type="entry name" value="Glyco_trans_1"/>
</dbReference>
<dbReference type="EMBL" id="JAFLVR010000047">
    <property type="protein sequence ID" value="MBO0454030.1"/>
    <property type="molecule type" value="Genomic_DNA"/>
</dbReference>